<keyword evidence="3 5" id="KW-0131">Cell cycle</keyword>
<dbReference type="HAMAP" id="MF_01197">
    <property type="entry name" value="SepF"/>
    <property type="match status" value="1"/>
</dbReference>
<dbReference type="eggNOG" id="COG1799">
    <property type="taxonomic scope" value="Bacteria"/>
</dbReference>
<feature type="compositionally biased region" description="Acidic residues" evidence="6">
    <location>
        <begin position="20"/>
        <end position="30"/>
    </location>
</feature>
<feature type="compositionally biased region" description="Polar residues" evidence="6">
    <location>
        <begin position="79"/>
        <end position="88"/>
    </location>
</feature>
<dbReference type="STRING" id="1262914.BN533_00772"/>
<accession>R6IJW0</accession>
<reference evidence="7" key="1">
    <citation type="submission" date="2012-11" db="EMBL/GenBank/DDBJ databases">
        <title>Dependencies among metagenomic species, viruses, plasmids and units of genetic variation.</title>
        <authorList>
            <person name="Nielsen H.B."/>
            <person name="Almeida M."/>
            <person name="Juncker A.S."/>
            <person name="Rasmussen S."/>
            <person name="Li J."/>
            <person name="Sunagawa S."/>
            <person name="Plichta D."/>
            <person name="Gautier L."/>
            <person name="Le Chatelier E."/>
            <person name="Peletier E."/>
            <person name="Bonde I."/>
            <person name="Nielsen T."/>
            <person name="Manichanh C."/>
            <person name="Arumugam M."/>
            <person name="Batto J."/>
            <person name="Santos M.B.Q.D."/>
            <person name="Blom N."/>
            <person name="Borruel N."/>
            <person name="Burgdorf K.S."/>
            <person name="Boumezbeur F."/>
            <person name="Casellas F."/>
            <person name="Dore J."/>
            <person name="Guarner F."/>
            <person name="Hansen T."/>
            <person name="Hildebrand F."/>
            <person name="Kaas R.S."/>
            <person name="Kennedy S."/>
            <person name="Kristiansen K."/>
            <person name="Kultima J.R."/>
            <person name="Leonard P."/>
            <person name="Levenez F."/>
            <person name="Lund O."/>
            <person name="Moumen B."/>
            <person name="Le Paslier D."/>
            <person name="Pons N."/>
            <person name="Pedersen O."/>
            <person name="Prifti E."/>
            <person name="Qin J."/>
            <person name="Raes J."/>
            <person name="Tap J."/>
            <person name="Tims S."/>
            <person name="Ussery D.W."/>
            <person name="Yamada T."/>
            <person name="MetaHit consortium"/>
            <person name="Renault P."/>
            <person name="Sicheritz-Ponten T."/>
            <person name="Bork P."/>
            <person name="Wang J."/>
            <person name="Brunak S."/>
            <person name="Ehrlich S.D."/>
        </authorList>
    </citation>
    <scope>NUCLEOTIDE SEQUENCE [LARGE SCALE GENOMIC DNA]</scope>
</reference>
<dbReference type="HOGENOM" id="CLU_078499_4_0_9"/>
<keyword evidence="2 5" id="KW-0717">Septation</keyword>
<comment type="similarity">
    <text evidence="5">Belongs to the SepF family.</text>
</comment>
<comment type="subcellular location">
    <subcellularLocation>
        <location evidence="5">Cytoplasm</location>
    </subcellularLocation>
    <text evidence="5">Localizes to the division site, in a FtsZ-dependent manner.</text>
</comment>
<feature type="compositionally biased region" description="Basic and acidic residues" evidence="6">
    <location>
        <begin position="60"/>
        <end position="76"/>
    </location>
</feature>
<dbReference type="Pfam" id="PF04472">
    <property type="entry name" value="SepF"/>
    <property type="match status" value="1"/>
</dbReference>
<evidence type="ECO:0000256" key="4">
    <source>
        <dbReference type="ARBA" id="ARBA00044936"/>
    </source>
</evidence>
<dbReference type="RefSeq" id="WP_021717675.1">
    <property type="nucleotide sequence ID" value="NZ_CAKVWD010000001.1"/>
</dbReference>
<dbReference type="PANTHER" id="PTHR35798">
    <property type="entry name" value="CELL DIVISION PROTEIN SEPF"/>
    <property type="match status" value="1"/>
</dbReference>
<dbReference type="InterPro" id="IPR038594">
    <property type="entry name" value="SepF-like_sf"/>
</dbReference>
<dbReference type="AlphaFoldDB" id="R6IJW0"/>
<dbReference type="GO" id="GO:0043093">
    <property type="term" value="P:FtsZ-dependent cytokinesis"/>
    <property type="evidence" value="ECO:0007669"/>
    <property type="project" value="UniProtKB-UniRule"/>
</dbReference>
<evidence type="ECO:0000256" key="6">
    <source>
        <dbReference type="SAM" id="MobiDB-lite"/>
    </source>
</evidence>
<gene>
    <name evidence="5" type="primary">sepF</name>
    <name evidence="7" type="ORF">BN533_00772</name>
</gene>
<dbReference type="InterPro" id="IPR023052">
    <property type="entry name" value="Cell_div_SepF"/>
</dbReference>
<evidence type="ECO:0000256" key="3">
    <source>
        <dbReference type="ARBA" id="ARBA00023306"/>
    </source>
</evidence>
<comment type="caution">
    <text evidence="7">The sequence shown here is derived from an EMBL/GenBank/DDBJ whole genome shotgun (WGS) entry which is preliminary data.</text>
</comment>
<name>R6IJW0_9FIRM</name>
<dbReference type="PANTHER" id="PTHR35798:SF1">
    <property type="entry name" value="CELL DIVISION PROTEIN SEPF"/>
    <property type="match status" value="1"/>
</dbReference>
<organism evidence="7">
    <name type="scientific">Phascolarctobacterium faecium</name>
    <dbReference type="NCBI Taxonomy" id="33025"/>
    <lineage>
        <taxon>Bacteria</taxon>
        <taxon>Bacillati</taxon>
        <taxon>Bacillota</taxon>
        <taxon>Negativicutes</taxon>
        <taxon>Acidaminococcales</taxon>
        <taxon>Acidaminococcaceae</taxon>
        <taxon>Phascolarctobacterium</taxon>
    </lineage>
</organism>
<dbReference type="Gene3D" id="3.30.110.150">
    <property type="entry name" value="SepF-like protein"/>
    <property type="match status" value="1"/>
</dbReference>
<dbReference type="GO" id="GO:0000917">
    <property type="term" value="P:division septum assembly"/>
    <property type="evidence" value="ECO:0007669"/>
    <property type="project" value="UniProtKB-KW"/>
</dbReference>
<dbReference type="GO" id="GO:0005737">
    <property type="term" value="C:cytoplasm"/>
    <property type="evidence" value="ECO:0007669"/>
    <property type="project" value="UniProtKB-SubCell"/>
</dbReference>
<keyword evidence="1 5" id="KW-0132">Cell division</keyword>
<dbReference type="InterPro" id="IPR007561">
    <property type="entry name" value="Cell_div_SepF/SepF-rel"/>
</dbReference>
<dbReference type="EMBL" id="CBDS010000044">
    <property type="protein sequence ID" value="CDB45646.1"/>
    <property type="molecule type" value="Genomic_DNA"/>
</dbReference>
<feature type="region of interest" description="Disordered" evidence="6">
    <location>
        <begin position="20"/>
        <end position="90"/>
    </location>
</feature>
<comment type="function">
    <text evidence="4 5">Cell division protein that is part of the divisome complex and is recruited early to the Z-ring. Probably stimulates Z-ring formation, perhaps through the cross-linking of FtsZ protofilaments. Its function overlaps with FtsA.</text>
</comment>
<comment type="subunit">
    <text evidence="5">Homodimer. Interacts with FtsZ.</text>
</comment>
<evidence type="ECO:0000256" key="1">
    <source>
        <dbReference type="ARBA" id="ARBA00022618"/>
    </source>
</evidence>
<keyword evidence="5" id="KW-0963">Cytoplasm</keyword>
<sequence length="191" mass="21182">MVKCMKFFDRISETLGLYEEEDDELLEEEEPVKKAETAPKRIPRSTPAVSRAALPAESAALEKSEARSEVPAEKKSFFSKKNVQNSPEGKTISMPLAQKQVKVVVLEPANFDDSQKVADYLRNNQPVVVNFEGTEGLVTKRMTDFISGTIYALGGSMKKIGRNILVCAPKNVDIDASVNIYDEKGGQPWKK</sequence>
<evidence type="ECO:0000313" key="7">
    <source>
        <dbReference type="EMBL" id="CDB45646.1"/>
    </source>
</evidence>
<proteinExistence type="inferred from homology"/>
<evidence type="ECO:0000256" key="5">
    <source>
        <dbReference type="HAMAP-Rule" id="MF_01197"/>
    </source>
</evidence>
<protein>
    <recommendedName>
        <fullName evidence="5">Cell division protein SepF</fullName>
    </recommendedName>
</protein>
<evidence type="ECO:0000256" key="2">
    <source>
        <dbReference type="ARBA" id="ARBA00023210"/>
    </source>
</evidence>